<dbReference type="GeneID" id="119722996"/>
<dbReference type="OMA" id="IANQKCA"/>
<name>A0A913ZCX9_PATMI</name>
<dbReference type="AlphaFoldDB" id="A0A913ZCX9"/>
<evidence type="ECO:0000256" key="1">
    <source>
        <dbReference type="SAM" id="Phobius"/>
    </source>
</evidence>
<evidence type="ECO:0000313" key="3">
    <source>
        <dbReference type="Proteomes" id="UP000887568"/>
    </source>
</evidence>
<dbReference type="EnsemblMetazoa" id="XM_038193446.1">
    <property type="protein sequence ID" value="XP_038049374.1"/>
    <property type="gene ID" value="LOC119722996"/>
</dbReference>
<dbReference type="PANTHER" id="PTHR35936">
    <property type="entry name" value="MEMBRANE-BOUND LYTIC MUREIN TRANSGLYCOSYLASE F"/>
    <property type="match status" value="1"/>
</dbReference>
<reference evidence="2" key="1">
    <citation type="submission" date="2022-11" db="UniProtKB">
        <authorList>
            <consortium name="EnsemblMetazoa"/>
        </authorList>
    </citation>
    <scope>IDENTIFICATION</scope>
</reference>
<keyword evidence="3" id="KW-1185">Reference proteome</keyword>
<proteinExistence type="predicted"/>
<organism evidence="2 3">
    <name type="scientific">Patiria miniata</name>
    <name type="common">Bat star</name>
    <name type="synonym">Asterina miniata</name>
    <dbReference type="NCBI Taxonomy" id="46514"/>
    <lineage>
        <taxon>Eukaryota</taxon>
        <taxon>Metazoa</taxon>
        <taxon>Echinodermata</taxon>
        <taxon>Eleutherozoa</taxon>
        <taxon>Asterozoa</taxon>
        <taxon>Asteroidea</taxon>
        <taxon>Valvatacea</taxon>
        <taxon>Valvatida</taxon>
        <taxon>Asterinidae</taxon>
        <taxon>Patiria</taxon>
    </lineage>
</organism>
<keyword evidence="1" id="KW-0812">Transmembrane</keyword>
<sequence>MMKASDEDDLTSQKAGKGVIRGESSPRRQVLFLIVAVVIVGIVAIFAVVLSALSLGRPNTPVTTMVQLPNGSSNGPTITYIGVPSPYGFEDPNKIWVFAIGHDGTNLEYIDNLAGTLRGFHVDIVEAVCNVANKNCRLMWDIYENCYRSKAGQRPRPGPGLVSRWYDGCTGWFQTYERISSVSFTKPFRKPLESLFYVKRGNPGNFSSLNLTGKTIGFADGDASNEFCIQREKIPGANLPAANIRHYSTREEIIAAVNNSEVDALFTNEQIFDLKSDLDVVMDRAPITTCMLAGAGMMLRKDSLVTNWWDPAFDQLKQTSAYRKICSEVLMRHNQSVHSVDCVL</sequence>
<feature type="transmembrane region" description="Helical" evidence="1">
    <location>
        <begin position="30"/>
        <end position="55"/>
    </location>
</feature>
<evidence type="ECO:0000313" key="2">
    <source>
        <dbReference type="EnsemblMetazoa" id="XP_038049374.1"/>
    </source>
</evidence>
<dbReference type="SUPFAM" id="SSF53850">
    <property type="entry name" value="Periplasmic binding protein-like II"/>
    <property type="match status" value="1"/>
</dbReference>
<dbReference type="Gene3D" id="3.40.190.10">
    <property type="entry name" value="Periplasmic binding protein-like II"/>
    <property type="match status" value="2"/>
</dbReference>
<keyword evidence="1" id="KW-0472">Membrane</keyword>
<accession>A0A913ZCX9</accession>
<dbReference type="Proteomes" id="UP000887568">
    <property type="component" value="Unplaced"/>
</dbReference>
<dbReference type="RefSeq" id="XP_038049374.1">
    <property type="nucleotide sequence ID" value="XM_038193446.1"/>
</dbReference>
<keyword evidence="1" id="KW-1133">Transmembrane helix</keyword>
<protein>
    <submittedName>
        <fullName evidence="2">Uncharacterized protein</fullName>
    </submittedName>
</protein>
<dbReference type="OrthoDB" id="5984008at2759"/>
<dbReference type="PANTHER" id="PTHR35936:SF19">
    <property type="entry name" value="AMINO-ACID-BINDING PROTEIN YXEM-RELATED"/>
    <property type="match status" value="1"/>
</dbReference>